<dbReference type="PANTHER" id="PTHR42790:SF19">
    <property type="entry name" value="KYNURENINE_ALPHA-AMINOADIPATE AMINOTRANSFERASE, MITOCHONDRIAL"/>
    <property type="match status" value="1"/>
</dbReference>
<dbReference type="GeneID" id="25262894"/>
<sequence>MSVAYGGHGSSMSAGGASNGNQLDYGRYLSSLAKRFPQSAIRGLFKAEMIPGMISFLAGMPNPATFPVTSLTFTLSADPEGSAAATANGNGPSAAKEEIKVEIKGEDLSLALQYSQTSGLPRLNKWLTTFVSELHNRKVIEPDNEITAAKEGRHPWRLTVGAGSQDLLHKTFNALLDPEDSILVEAPCYAGVIPSMAMIPANIINVDSDAEGVSPASLRSILSQWSTTPSTSGKRFPKALYTVPTGANPAGTTASEQRKRDVLAICREYGILILEDDPYYFLSFQGLGEDPVTRPRSKSYFALESEDRARWGDGYVLRFESFSKVLSAGVRLGFLAGPTAIVNAVDTLTASWSLQPSGPPQALALALLEHWGKSGFLRHVDRVSSFYKARRDVFETKVRCVLGADPASGRPAVAEWVSPVAGMFLWLKLKLPPSTKDGSNEGSAKELVEGRARAKGFLAVPGVGFLPGVKSSPYVRTSFSVVPEDQIEEGFKRLRESIEEAWKEAGLELK</sequence>
<dbReference type="InterPro" id="IPR050859">
    <property type="entry name" value="Class-I_PLP-dep_aminotransf"/>
</dbReference>
<name>A0A066VXB7_TILAU</name>
<keyword evidence="4 7" id="KW-0808">Transferase</keyword>
<comment type="caution">
    <text evidence="7">The sequence shown here is derived from an EMBL/GenBank/DDBJ whole genome shotgun (WGS) entry which is preliminary data.</text>
</comment>
<gene>
    <name evidence="7" type="ORF">K437DRAFT_235440</name>
</gene>
<dbReference type="InParanoid" id="A0A066VXB7"/>
<dbReference type="GO" id="GO:0030170">
    <property type="term" value="F:pyridoxal phosphate binding"/>
    <property type="evidence" value="ECO:0007669"/>
    <property type="project" value="InterPro"/>
</dbReference>
<dbReference type="STRING" id="1037660.A0A066VXB7"/>
<dbReference type="PANTHER" id="PTHR42790">
    <property type="entry name" value="AMINOTRANSFERASE"/>
    <property type="match status" value="1"/>
</dbReference>
<dbReference type="SUPFAM" id="SSF53383">
    <property type="entry name" value="PLP-dependent transferases"/>
    <property type="match status" value="1"/>
</dbReference>
<dbReference type="OrthoDB" id="691673at2759"/>
<evidence type="ECO:0000259" key="6">
    <source>
        <dbReference type="Pfam" id="PF00155"/>
    </source>
</evidence>
<feature type="domain" description="Aminotransferase class I/classII large" evidence="6">
    <location>
        <begin position="106"/>
        <end position="493"/>
    </location>
</feature>
<keyword evidence="5" id="KW-0663">Pyridoxal phosphate</keyword>
<dbReference type="AlphaFoldDB" id="A0A066VXB7"/>
<dbReference type="RefSeq" id="XP_013243461.1">
    <property type="nucleotide sequence ID" value="XM_013388007.1"/>
</dbReference>
<dbReference type="HOGENOM" id="CLU_017584_0_6_1"/>
<dbReference type="FunCoup" id="A0A066VXB7">
    <property type="interactions" value="118"/>
</dbReference>
<comment type="cofactor">
    <cofactor evidence="1">
        <name>pyridoxal 5'-phosphate</name>
        <dbReference type="ChEBI" id="CHEBI:597326"/>
    </cofactor>
</comment>
<keyword evidence="3" id="KW-0032">Aminotransferase</keyword>
<comment type="similarity">
    <text evidence="2">Belongs to the class-I pyridoxal-phosphate-dependent aminotransferase family.</text>
</comment>
<dbReference type="GO" id="GO:0008483">
    <property type="term" value="F:transaminase activity"/>
    <property type="evidence" value="ECO:0007669"/>
    <property type="project" value="UniProtKB-KW"/>
</dbReference>
<dbReference type="InterPro" id="IPR004839">
    <property type="entry name" value="Aminotransferase_I/II_large"/>
</dbReference>
<evidence type="ECO:0000256" key="1">
    <source>
        <dbReference type="ARBA" id="ARBA00001933"/>
    </source>
</evidence>
<accession>A0A066VXB7</accession>
<evidence type="ECO:0000256" key="3">
    <source>
        <dbReference type="ARBA" id="ARBA00022576"/>
    </source>
</evidence>
<reference evidence="7 8" key="1">
    <citation type="submission" date="2014-05" db="EMBL/GenBank/DDBJ databases">
        <title>Draft genome sequence of a rare smut relative, Tilletiaria anomala UBC 951.</title>
        <authorList>
            <consortium name="DOE Joint Genome Institute"/>
            <person name="Toome M."/>
            <person name="Kuo A."/>
            <person name="Henrissat B."/>
            <person name="Lipzen A."/>
            <person name="Tritt A."/>
            <person name="Yoshinaga Y."/>
            <person name="Zane M."/>
            <person name="Barry K."/>
            <person name="Grigoriev I.V."/>
            <person name="Spatafora J.W."/>
            <person name="Aimea M.C."/>
        </authorList>
    </citation>
    <scope>NUCLEOTIDE SEQUENCE [LARGE SCALE GENOMIC DNA]</scope>
    <source>
        <strain evidence="7 8">UBC 951</strain>
    </source>
</reference>
<dbReference type="OMA" id="RRCTIAK"/>
<proteinExistence type="inferred from homology"/>
<keyword evidence="8" id="KW-1185">Reference proteome</keyword>
<evidence type="ECO:0000256" key="4">
    <source>
        <dbReference type="ARBA" id="ARBA00022679"/>
    </source>
</evidence>
<evidence type="ECO:0000256" key="5">
    <source>
        <dbReference type="ARBA" id="ARBA00022898"/>
    </source>
</evidence>
<organism evidence="7 8">
    <name type="scientific">Tilletiaria anomala (strain ATCC 24038 / CBS 436.72 / UBC 951)</name>
    <dbReference type="NCBI Taxonomy" id="1037660"/>
    <lineage>
        <taxon>Eukaryota</taxon>
        <taxon>Fungi</taxon>
        <taxon>Dikarya</taxon>
        <taxon>Basidiomycota</taxon>
        <taxon>Ustilaginomycotina</taxon>
        <taxon>Exobasidiomycetes</taxon>
        <taxon>Georgefischeriales</taxon>
        <taxon>Tilletiariaceae</taxon>
        <taxon>Tilletiaria</taxon>
    </lineage>
</organism>
<dbReference type="EMBL" id="JMSN01000037">
    <property type="protein sequence ID" value="KDN46146.1"/>
    <property type="molecule type" value="Genomic_DNA"/>
</dbReference>
<dbReference type="GO" id="GO:1901605">
    <property type="term" value="P:alpha-amino acid metabolic process"/>
    <property type="evidence" value="ECO:0007669"/>
    <property type="project" value="TreeGrafter"/>
</dbReference>
<dbReference type="Gene3D" id="3.40.640.10">
    <property type="entry name" value="Type I PLP-dependent aspartate aminotransferase-like (Major domain)"/>
    <property type="match status" value="1"/>
</dbReference>
<dbReference type="Proteomes" id="UP000027361">
    <property type="component" value="Unassembled WGS sequence"/>
</dbReference>
<dbReference type="InterPro" id="IPR015424">
    <property type="entry name" value="PyrdxlP-dep_Trfase"/>
</dbReference>
<dbReference type="CDD" id="cd00609">
    <property type="entry name" value="AAT_like"/>
    <property type="match status" value="1"/>
</dbReference>
<evidence type="ECO:0000313" key="7">
    <source>
        <dbReference type="EMBL" id="KDN46146.1"/>
    </source>
</evidence>
<evidence type="ECO:0000313" key="8">
    <source>
        <dbReference type="Proteomes" id="UP000027361"/>
    </source>
</evidence>
<dbReference type="Pfam" id="PF00155">
    <property type="entry name" value="Aminotran_1_2"/>
    <property type="match status" value="1"/>
</dbReference>
<dbReference type="InterPro" id="IPR015421">
    <property type="entry name" value="PyrdxlP-dep_Trfase_major"/>
</dbReference>
<evidence type="ECO:0000256" key="2">
    <source>
        <dbReference type="ARBA" id="ARBA00007441"/>
    </source>
</evidence>
<protein>
    <submittedName>
        <fullName evidence="7">PLP-dependent transferase</fullName>
    </submittedName>
</protein>